<organism evidence="3 4">
    <name type="scientific">Schleiferilactobacillus shenzhenensis LY-73</name>
    <dbReference type="NCBI Taxonomy" id="1231336"/>
    <lineage>
        <taxon>Bacteria</taxon>
        <taxon>Bacillati</taxon>
        <taxon>Bacillota</taxon>
        <taxon>Bacilli</taxon>
        <taxon>Lactobacillales</taxon>
        <taxon>Lactobacillaceae</taxon>
        <taxon>Schleiferilactobacillus</taxon>
    </lineage>
</organism>
<dbReference type="HOGENOM" id="CLU_056925_1_0_9"/>
<dbReference type="PROSITE" id="PS50943">
    <property type="entry name" value="HTH_CROC1"/>
    <property type="match status" value="1"/>
</dbReference>
<dbReference type="SMART" id="SM00530">
    <property type="entry name" value="HTH_XRE"/>
    <property type="match status" value="1"/>
</dbReference>
<evidence type="ECO:0000313" key="3">
    <source>
        <dbReference type="EMBL" id="ERL65333.1"/>
    </source>
</evidence>
<reference evidence="4" key="1">
    <citation type="journal article" date="2013" name="Genome Announc.">
        <title>Whole-Genome Sequencing of Lactobacillus shenzhenensis Strain LY-73T.</title>
        <authorList>
            <person name="Lin Z."/>
            <person name="Liu Z."/>
            <person name="Yang R."/>
            <person name="Zou Y."/>
            <person name="Wan D."/>
            <person name="Chen J."/>
            <person name="Guo M."/>
            <person name="Zhao J."/>
            <person name="Fang C."/>
            <person name="Yang R."/>
            <person name="Liu F."/>
        </authorList>
    </citation>
    <scope>NUCLEOTIDE SEQUENCE [LARGE SCALE GENOMIC DNA]</scope>
    <source>
        <strain evidence="4">LY-73</strain>
    </source>
</reference>
<dbReference type="CDD" id="cd00093">
    <property type="entry name" value="HTH_XRE"/>
    <property type="match status" value="1"/>
</dbReference>
<sequence>MNIGPVLVQERKKRGITQQQLADFIGVSKAAVSKWETGQTYPDITLLPALAAYFDLRIDDLLDYEPQLAAKEIHSIYASLKQSVTTEPGEKVLARLRSLVRRYYACYPFLEQMGMWLLNHFDQLPGKDTPSKLQAYIPEAQQLFVRVRKNAPDSQLKMRARNMEAYTMVILNKPAAVLDLLGTFTPEYLPSESLIASAQQMLGETDQAQATYQSALYQATSVVASYFTNYLQMLLADPQRFAETYRRARAFAAVFDLARLNPLVYCNLLGSAAAGFAQQKQPDQVFAVLTDYAAAYQATTFPVTLHGDAYFDKIGPWLDQLDIGTQTPRNTALVEQSLRDVILNNPVFTAYHDDPRWADIAAAMRPKEKNNHE</sequence>
<evidence type="ECO:0000313" key="4">
    <source>
        <dbReference type="Proteomes" id="UP000030647"/>
    </source>
</evidence>
<dbReference type="EMBL" id="KI271587">
    <property type="protein sequence ID" value="ERL65333.1"/>
    <property type="molecule type" value="Genomic_DNA"/>
</dbReference>
<feature type="domain" description="HTH cro/C1-type" evidence="2">
    <location>
        <begin position="7"/>
        <end position="61"/>
    </location>
</feature>
<dbReference type="InterPro" id="IPR001387">
    <property type="entry name" value="Cro/C1-type_HTH"/>
</dbReference>
<dbReference type="SUPFAM" id="SSF47413">
    <property type="entry name" value="lambda repressor-like DNA-binding domains"/>
    <property type="match status" value="1"/>
</dbReference>
<gene>
    <name evidence="3" type="ORF">L248_2732</name>
</gene>
<accession>U4TTZ2</accession>
<keyword evidence="4" id="KW-1185">Reference proteome</keyword>
<evidence type="ECO:0000259" key="2">
    <source>
        <dbReference type="PROSITE" id="PS50943"/>
    </source>
</evidence>
<dbReference type="InterPro" id="IPR010982">
    <property type="entry name" value="Lambda_DNA-bd_dom_sf"/>
</dbReference>
<name>U4TTZ2_9LACO</name>
<dbReference type="Gene3D" id="1.10.260.40">
    <property type="entry name" value="lambda repressor-like DNA-binding domains"/>
    <property type="match status" value="1"/>
</dbReference>
<proteinExistence type="predicted"/>
<dbReference type="PANTHER" id="PTHR46558:SF11">
    <property type="entry name" value="HTH-TYPE TRANSCRIPTIONAL REGULATOR XRE"/>
    <property type="match status" value="1"/>
</dbReference>
<dbReference type="GO" id="GO:0003677">
    <property type="term" value="F:DNA binding"/>
    <property type="evidence" value="ECO:0007669"/>
    <property type="project" value="UniProtKB-KW"/>
</dbReference>
<dbReference type="AlphaFoldDB" id="U4TTZ2"/>
<dbReference type="PANTHER" id="PTHR46558">
    <property type="entry name" value="TRACRIPTIONAL REGULATORY PROTEIN-RELATED-RELATED"/>
    <property type="match status" value="1"/>
</dbReference>
<dbReference type="eggNOG" id="COG1476">
    <property type="taxonomic scope" value="Bacteria"/>
</dbReference>
<keyword evidence="1" id="KW-0238">DNA-binding</keyword>
<protein>
    <recommendedName>
        <fullName evidence="2">HTH cro/C1-type domain-containing protein</fullName>
    </recommendedName>
</protein>
<evidence type="ECO:0000256" key="1">
    <source>
        <dbReference type="ARBA" id="ARBA00023125"/>
    </source>
</evidence>
<dbReference type="STRING" id="1231336.L248_2732"/>
<dbReference type="Pfam" id="PF01381">
    <property type="entry name" value="HTH_3"/>
    <property type="match status" value="1"/>
</dbReference>
<dbReference type="Proteomes" id="UP000030647">
    <property type="component" value="Unassembled WGS sequence"/>
</dbReference>